<evidence type="ECO:0000256" key="2">
    <source>
        <dbReference type="ARBA" id="ARBA00022552"/>
    </source>
</evidence>
<keyword evidence="1 9" id="KW-0004">4Fe-4S</keyword>
<dbReference type="InterPro" id="IPR029063">
    <property type="entry name" value="SAM-dependent_MTases_sf"/>
</dbReference>
<evidence type="ECO:0000256" key="8">
    <source>
        <dbReference type="ARBA" id="ARBA00023014"/>
    </source>
</evidence>
<dbReference type="InterPro" id="IPR012340">
    <property type="entry name" value="NA-bd_OB-fold"/>
</dbReference>
<feature type="binding site" evidence="9 10">
    <location>
        <position position="339"/>
    </location>
    <ligand>
        <name>S-adenosyl-L-methionine</name>
        <dbReference type="ChEBI" id="CHEBI:59789"/>
    </ligand>
</feature>
<evidence type="ECO:0000256" key="7">
    <source>
        <dbReference type="ARBA" id="ARBA00023004"/>
    </source>
</evidence>
<keyword evidence="8 9" id="KW-0411">Iron-sulfur</keyword>
<evidence type="ECO:0000256" key="10">
    <source>
        <dbReference type="PROSITE-ProRule" id="PRU01024"/>
    </source>
</evidence>
<feature type="binding site" evidence="9">
    <location>
        <position position="97"/>
    </location>
    <ligand>
        <name>[4Fe-4S] cluster</name>
        <dbReference type="ChEBI" id="CHEBI:49883"/>
    </ligand>
</feature>
<keyword evidence="6 9" id="KW-0479">Metal-binding</keyword>
<dbReference type="Pfam" id="PF05958">
    <property type="entry name" value="tRNA_U5-meth_tr"/>
    <property type="match status" value="2"/>
</dbReference>
<dbReference type="RefSeq" id="WP_322520854.1">
    <property type="nucleotide sequence ID" value="NZ_CP140153.1"/>
</dbReference>
<evidence type="ECO:0000256" key="5">
    <source>
        <dbReference type="ARBA" id="ARBA00022691"/>
    </source>
</evidence>
<organism evidence="13 14">
    <name type="scientific">Guyparkeria halophila</name>
    <dbReference type="NCBI Taxonomy" id="47960"/>
    <lineage>
        <taxon>Bacteria</taxon>
        <taxon>Pseudomonadati</taxon>
        <taxon>Pseudomonadota</taxon>
        <taxon>Gammaproteobacteria</taxon>
        <taxon>Chromatiales</taxon>
        <taxon>Thioalkalibacteraceae</taxon>
        <taxon>Guyparkeria</taxon>
    </lineage>
</organism>
<dbReference type="InterPro" id="IPR010280">
    <property type="entry name" value="U5_MeTrfase_fam"/>
</dbReference>
<dbReference type="CDD" id="cd02440">
    <property type="entry name" value="AdoMet_MTases"/>
    <property type="match status" value="1"/>
</dbReference>
<dbReference type="GO" id="GO:0032259">
    <property type="term" value="P:methylation"/>
    <property type="evidence" value="ECO:0007669"/>
    <property type="project" value="UniProtKB-KW"/>
</dbReference>
<dbReference type="NCBIfam" id="NF009639">
    <property type="entry name" value="PRK13168.1"/>
    <property type="match status" value="1"/>
</dbReference>
<keyword evidence="5 9" id="KW-0949">S-adenosyl-L-methionine</keyword>
<evidence type="ECO:0000256" key="9">
    <source>
        <dbReference type="HAMAP-Rule" id="MF_01010"/>
    </source>
</evidence>
<keyword evidence="7 9" id="KW-0408">Iron</keyword>
<dbReference type="InterPro" id="IPR030390">
    <property type="entry name" value="MeTrfase_TrmA_AS"/>
</dbReference>
<dbReference type="Gene3D" id="2.40.50.140">
    <property type="entry name" value="Nucleic acid-binding proteins"/>
    <property type="match status" value="1"/>
</dbReference>
<dbReference type="EC" id="2.1.1.190" evidence="9"/>
<dbReference type="InterPro" id="IPR001566">
    <property type="entry name" value="23S_rRNA_MeTrfase_RlmD"/>
</dbReference>
<keyword evidence="2 9" id="KW-0698">rRNA processing</keyword>
<proteinExistence type="inferred from homology"/>
<evidence type="ECO:0000313" key="13">
    <source>
        <dbReference type="EMBL" id="WQH15831.1"/>
    </source>
</evidence>
<dbReference type="PANTHER" id="PTHR11061:SF49">
    <property type="entry name" value="23S RRNA (URACIL(1939)-C(5))-METHYLTRANSFERASE RLMD"/>
    <property type="match status" value="1"/>
</dbReference>
<comment type="catalytic activity">
    <reaction evidence="9">
        <text>uridine(1939) in 23S rRNA + S-adenosyl-L-methionine = 5-methyluridine(1939) in 23S rRNA + S-adenosyl-L-homocysteine + H(+)</text>
        <dbReference type="Rhea" id="RHEA:42908"/>
        <dbReference type="Rhea" id="RHEA-COMP:10278"/>
        <dbReference type="Rhea" id="RHEA-COMP:10279"/>
        <dbReference type="ChEBI" id="CHEBI:15378"/>
        <dbReference type="ChEBI" id="CHEBI:57856"/>
        <dbReference type="ChEBI" id="CHEBI:59789"/>
        <dbReference type="ChEBI" id="CHEBI:65315"/>
        <dbReference type="ChEBI" id="CHEBI:74447"/>
        <dbReference type="EC" id="2.1.1.190"/>
    </reaction>
</comment>
<dbReference type="SUPFAM" id="SSF50249">
    <property type="entry name" value="Nucleic acid-binding proteins"/>
    <property type="match status" value="1"/>
</dbReference>
<evidence type="ECO:0000256" key="3">
    <source>
        <dbReference type="ARBA" id="ARBA00022603"/>
    </source>
</evidence>
<keyword evidence="14" id="KW-1185">Reference proteome</keyword>
<dbReference type="Proteomes" id="UP001327459">
    <property type="component" value="Chromosome"/>
</dbReference>
<dbReference type="PANTHER" id="PTHR11061">
    <property type="entry name" value="RNA M5U METHYLTRANSFERASE"/>
    <property type="match status" value="1"/>
</dbReference>
<dbReference type="EMBL" id="CP140153">
    <property type="protein sequence ID" value="WQH15831.1"/>
    <property type="molecule type" value="Genomic_DNA"/>
</dbReference>
<feature type="binding site" evidence="9">
    <location>
        <position position="176"/>
    </location>
    <ligand>
        <name>[4Fe-4S] cluster</name>
        <dbReference type="ChEBI" id="CHEBI:49883"/>
    </ligand>
</feature>
<dbReference type="HAMAP" id="MF_01010">
    <property type="entry name" value="23SrRNA_methyltr_RlmD"/>
    <property type="match status" value="1"/>
</dbReference>
<reference evidence="13 14" key="1">
    <citation type="submission" date="2023-11" db="EMBL/GenBank/DDBJ databases">
        <title>MicrobeMod: A computational toolkit for identifying prokaryotic methylation and restriction-modification with nanopore sequencing.</title>
        <authorList>
            <person name="Crits-Christoph A."/>
            <person name="Kang S.C."/>
            <person name="Lee H."/>
            <person name="Ostrov N."/>
        </authorList>
    </citation>
    <scope>NUCLEOTIDE SEQUENCE [LARGE SCALE GENOMIC DNA]</scope>
    <source>
        <strain evidence="13 14">ATCC 49870</strain>
    </source>
</reference>
<protein>
    <recommendedName>
        <fullName evidence="9">23S rRNA (uracil(1939)-C(5))-methyltransferase RlmD</fullName>
        <ecNumber evidence="9">2.1.1.190</ecNumber>
    </recommendedName>
    <alternativeName>
        <fullName evidence="9">23S rRNA(m5U1939)-methyltransferase</fullName>
    </alternativeName>
</protein>
<evidence type="ECO:0000256" key="6">
    <source>
        <dbReference type="ARBA" id="ARBA00022723"/>
    </source>
</evidence>
<dbReference type="Gene3D" id="2.40.50.1070">
    <property type="match status" value="1"/>
</dbReference>
<dbReference type="PROSITE" id="PS01230">
    <property type="entry name" value="TRMA_1"/>
    <property type="match status" value="1"/>
</dbReference>
<evidence type="ECO:0000256" key="1">
    <source>
        <dbReference type="ARBA" id="ARBA00022485"/>
    </source>
</evidence>
<sequence length="462" mass="50848">MARTAHRKKRHKHKHARPLPPGEFDAHIESLTLEGRGVAHVDGKATFIGRALPGEDVRFVYRDRRRHFDLGDAVAVDRASPERIEPGCPHFHHCGGCAMQHLAPEAQVRHKQQALLDQLSRIGRVAPEQVLEPLTGPIWGYRRMARLGVRFVRKKGRAVVGFRELGSPLLADIDICPVLDPRVGERLPAIAELIGEMEARRDIPQIEVGCGDAHCALAFRHMVPLGEADRARLDAFADEHGFAIFLQPGGPDSLEPLAKGARDVYPSYRLEECDVEIRFSPLDFAQVNAEINQRMVHQALEWLAVKPGDRVLDLFAGLGNFGLPLARQTGSTGLVTAVEADEAMVERGAACAASNGIENTRHVVGNLFEPDAGHGWMNQSFDRVLLDPPRAGAEAMMPVIARMKPARVVYVSCHPGSLARDVGRLVNDYGWRLLAAGVMDMFPHTAHVESMAVLEPGVTKRK</sequence>
<dbReference type="GO" id="GO:0008168">
    <property type="term" value="F:methyltransferase activity"/>
    <property type="evidence" value="ECO:0007669"/>
    <property type="project" value="UniProtKB-KW"/>
</dbReference>
<feature type="active site" description="Nucleophile" evidence="9 10">
    <location>
        <position position="413"/>
    </location>
</feature>
<evidence type="ECO:0000256" key="4">
    <source>
        <dbReference type="ARBA" id="ARBA00022679"/>
    </source>
</evidence>
<feature type="region of interest" description="Disordered" evidence="12">
    <location>
        <begin position="1"/>
        <end position="23"/>
    </location>
</feature>
<accession>A0ABZ0YUY2</accession>
<dbReference type="NCBIfam" id="TIGR00479">
    <property type="entry name" value="rumA"/>
    <property type="match status" value="1"/>
</dbReference>
<feature type="active site" evidence="11">
    <location>
        <position position="413"/>
    </location>
</feature>
<comment type="function">
    <text evidence="9">Catalyzes the formation of 5-methyl-uridine at position 1939 (m5U1939) in 23S rRNA.</text>
</comment>
<evidence type="ECO:0000256" key="11">
    <source>
        <dbReference type="PROSITE-ProRule" id="PRU10015"/>
    </source>
</evidence>
<dbReference type="PROSITE" id="PS51687">
    <property type="entry name" value="SAM_MT_RNA_M5U"/>
    <property type="match status" value="1"/>
</dbReference>
<dbReference type="InterPro" id="IPR030391">
    <property type="entry name" value="MeTrfase_TrmA_CS"/>
</dbReference>
<feature type="binding site" evidence="9 10">
    <location>
        <position position="286"/>
    </location>
    <ligand>
        <name>S-adenosyl-L-methionine</name>
        <dbReference type="ChEBI" id="CHEBI:59789"/>
    </ligand>
</feature>
<evidence type="ECO:0000313" key="14">
    <source>
        <dbReference type="Proteomes" id="UP001327459"/>
    </source>
</evidence>
<feature type="binding site" evidence="9 10">
    <location>
        <position position="315"/>
    </location>
    <ligand>
        <name>S-adenosyl-L-methionine</name>
        <dbReference type="ChEBI" id="CHEBI:59789"/>
    </ligand>
</feature>
<evidence type="ECO:0000256" key="12">
    <source>
        <dbReference type="SAM" id="MobiDB-lite"/>
    </source>
</evidence>
<feature type="compositionally biased region" description="Basic residues" evidence="12">
    <location>
        <begin position="1"/>
        <end position="17"/>
    </location>
</feature>
<dbReference type="PROSITE" id="PS01231">
    <property type="entry name" value="TRMA_2"/>
    <property type="match status" value="1"/>
</dbReference>
<feature type="binding site" evidence="9">
    <location>
        <position position="94"/>
    </location>
    <ligand>
        <name>[4Fe-4S] cluster</name>
        <dbReference type="ChEBI" id="CHEBI:49883"/>
    </ligand>
</feature>
<gene>
    <name evidence="9 13" type="primary">rlmD</name>
    <name evidence="13" type="ORF">SR882_08690</name>
</gene>
<feature type="binding site" evidence="9 10">
    <location>
        <position position="387"/>
    </location>
    <ligand>
        <name>S-adenosyl-L-methionine</name>
        <dbReference type="ChEBI" id="CHEBI:59789"/>
    </ligand>
</feature>
<feature type="binding site" evidence="9">
    <location>
        <position position="320"/>
    </location>
    <ligand>
        <name>S-adenosyl-L-methionine</name>
        <dbReference type="ChEBI" id="CHEBI:59789"/>
    </ligand>
</feature>
<name>A0ABZ0YUY2_9GAMM</name>
<dbReference type="SUPFAM" id="SSF53335">
    <property type="entry name" value="S-adenosyl-L-methionine-dependent methyltransferases"/>
    <property type="match status" value="1"/>
</dbReference>
<comment type="similarity">
    <text evidence="9">Belongs to the class I-like SAM-binding methyltransferase superfamily. RNA M5U methyltransferase family. RlmD subfamily.</text>
</comment>
<keyword evidence="4 9" id="KW-0808">Transferase</keyword>
<dbReference type="Gene3D" id="3.40.50.150">
    <property type="entry name" value="Vaccinia Virus protein VP39"/>
    <property type="match status" value="1"/>
</dbReference>
<feature type="binding site" evidence="9">
    <location>
        <position position="366"/>
    </location>
    <ligand>
        <name>S-adenosyl-L-methionine</name>
        <dbReference type="ChEBI" id="CHEBI:59789"/>
    </ligand>
</feature>
<feature type="binding site" evidence="9">
    <location>
        <position position="88"/>
    </location>
    <ligand>
        <name>[4Fe-4S] cluster</name>
        <dbReference type="ChEBI" id="CHEBI:49883"/>
    </ligand>
</feature>
<keyword evidence="3 9" id="KW-0489">Methyltransferase</keyword>